<keyword evidence="14" id="KW-1185">Reference proteome</keyword>
<dbReference type="PRINTS" id="PR00344">
    <property type="entry name" value="BCTRLSENSOR"/>
</dbReference>
<evidence type="ECO:0000259" key="10">
    <source>
        <dbReference type="PROSITE" id="PS50109"/>
    </source>
</evidence>
<dbReference type="Gene3D" id="3.30.565.10">
    <property type="entry name" value="Histidine kinase-like ATPase, C-terminal domain"/>
    <property type="match status" value="1"/>
</dbReference>
<dbReference type="InterPro" id="IPR003661">
    <property type="entry name" value="HisK_dim/P_dom"/>
</dbReference>
<dbReference type="FunFam" id="3.30.450.20:FF:000061">
    <property type="entry name" value="Histidine kinase 5"/>
    <property type="match status" value="1"/>
</dbReference>
<feature type="region of interest" description="Disordered" evidence="9">
    <location>
        <begin position="734"/>
        <end position="802"/>
    </location>
</feature>
<dbReference type="Pfam" id="PF02518">
    <property type="entry name" value="HATPase_c"/>
    <property type="match status" value="1"/>
</dbReference>
<dbReference type="Gene3D" id="1.10.287.130">
    <property type="match status" value="1"/>
</dbReference>
<evidence type="ECO:0000256" key="8">
    <source>
        <dbReference type="PROSITE-ProRule" id="PRU00169"/>
    </source>
</evidence>
<dbReference type="Gene3D" id="3.30.450.20">
    <property type="entry name" value="PAS domain"/>
    <property type="match status" value="1"/>
</dbReference>
<dbReference type="GO" id="GO:0000160">
    <property type="term" value="P:phosphorelay signal transduction system"/>
    <property type="evidence" value="ECO:0000318"/>
    <property type="project" value="GO_Central"/>
</dbReference>
<feature type="region of interest" description="Disordered" evidence="9">
    <location>
        <begin position="965"/>
        <end position="997"/>
    </location>
</feature>
<dbReference type="Gene3D" id="3.40.50.2300">
    <property type="match status" value="1"/>
</dbReference>
<gene>
    <name evidence="13" type="primary">LOC112276930</name>
    <name evidence="12" type="ORF">PHYPA_002317</name>
</gene>
<evidence type="ECO:0000259" key="11">
    <source>
        <dbReference type="PROSITE" id="PS50110"/>
    </source>
</evidence>
<dbReference type="KEGG" id="ppp:112276930"/>
<dbReference type="OMA" id="HEDACQT"/>
<dbReference type="EC" id="2.7.13.3" evidence="3"/>
<organism evidence="12">
    <name type="scientific">Physcomitrium patens</name>
    <name type="common">Spreading-leaved earth moss</name>
    <name type="synonym">Physcomitrella patens</name>
    <dbReference type="NCBI Taxonomy" id="3218"/>
    <lineage>
        <taxon>Eukaryota</taxon>
        <taxon>Viridiplantae</taxon>
        <taxon>Streptophyta</taxon>
        <taxon>Embryophyta</taxon>
        <taxon>Bryophyta</taxon>
        <taxon>Bryophytina</taxon>
        <taxon>Bryopsida</taxon>
        <taxon>Funariidae</taxon>
        <taxon>Funariales</taxon>
        <taxon>Funariaceae</taxon>
        <taxon>Physcomitrium</taxon>
    </lineage>
</organism>
<name>A0A2K1L0H5_PHYPA</name>
<dbReference type="EnsemblPlants" id="Pp3c2_6520V3.3">
    <property type="protein sequence ID" value="Pp3c2_6520V3.3"/>
    <property type="gene ID" value="Pp3c2_6520"/>
</dbReference>
<feature type="compositionally biased region" description="Polar residues" evidence="9">
    <location>
        <begin position="1067"/>
        <end position="1082"/>
    </location>
</feature>
<feature type="compositionally biased region" description="Low complexity" evidence="9">
    <location>
        <begin position="746"/>
        <end position="773"/>
    </location>
</feature>
<keyword evidence="4" id="KW-0963">Cytoplasm</keyword>
<dbReference type="PROSITE" id="PS50110">
    <property type="entry name" value="RESPONSE_REGULATORY"/>
    <property type="match status" value="1"/>
</dbReference>
<dbReference type="InterPro" id="IPR004358">
    <property type="entry name" value="Sig_transdc_His_kin-like_C"/>
</dbReference>
<feature type="compositionally biased region" description="Polar residues" evidence="9">
    <location>
        <begin position="576"/>
        <end position="595"/>
    </location>
</feature>
<dbReference type="GeneID" id="112276930"/>
<dbReference type="EMBL" id="ABEU02000002">
    <property type="protein sequence ID" value="PNR59526.1"/>
    <property type="molecule type" value="Genomic_DNA"/>
</dbReference>
<dbReference type="EnsemblPlants" id="Pp3c2_6520V3.1">
    <property type="protein sequence ID" value="Pp3c2_6520V3.1"/>
    <property type="gene ID" value="Pp3c2_6520"/>
</dbReference>
<dbReference type="PANTHER" id="PTHR43047:SF68">
    <property type="entry name" value="HISTIDINE KINASE 5"/>
    <property type="match status" value="1"/>
</dbReference>
<dbReference type="InterPro" id="IPR001789">
    <property type="entry name" value="Sig_transdc_resp-reg_receiver"/>
</dbReference>
<dbReference type="InterPro" id="IPR035965">
    <property type="entry name" value="PAS-like_dom_sf"/>
</dbReference>
<dbReference type="GO" id="GO:0000155">
    <property type="term" value="F:phosphorelay sensor kinase activity"/>
    <property type="evidence" value="ECO:0000318"/>
    <property type="project" value="GO_Central"/>
</dbReference>
<dbReference type="InterPro" id="IPR005467">
    <property type="entry name" value="His_kinase_dom"/>
</dbReference>
<feature type="compositionally biased region" description="Polar residues" evidence="9">
    <location>
        <begin position="860"/>
        <end position="872"/>
    </location>
</feature>
<feature type="compositionally biased region" description="Polar residues" evidence="9">
    <location>
        <begin position="974"/>
        <end position="997"/>
    </location>
</feature>
<dbReference type="SUPFAM" id="SSF55785">
    <property type="entry name" value="PYP-like sensor domain (PAS domain)"/>
    <property type="match status" value="1"/>
</dbReference>
<dbReference type="RefSeq" id="XP_024364520.1">
    <property type="nucleotide sequence ID" value="XM_024508752.2"/>
</dbReference>
<evidence type="ECO:0000313" key="14">
    <source>
        <dbReference type="Proteomes" id="UP000006727"/>
    </source>
</evidence>
<evidence type="ECO:0000313" key="13">
    <source>
        <dbReference type="EnsemblPlants" id="Pp3c2_6520V3.1"/>
    </source>
</evidence>
<dbReference type="FunFam" id="3.40.50.2300:FF:000201">
    <property type="entry name" value="Histidine kinase 5"/>
    <property type="match status" value="1"/>
</dbReference>
<comment type="catalytic activity">
    <reaction evidence="1">
        <text>ATP + protein L-histidine = ADP + protein N-phospho-L-histidine.</text>
        <dbReference type="EC" id="2.7.13.3"/>
    </reaction>
</comment>
<dbReference type="AlphaFoldDB" id="A0A2K1L0H5"/>
<evidence type="ECO:0000256" key="3">
    <source>
        <dbReference type="ARBA" id="ARBA00012438"/>
    </source>
</evidence>
<evidence type="ECO:0000256" key="7">
    <source>
        <dbReference type="ARBA" id="ARBA00022777"/>
    </source>
</evidence>
<feature type="compositionally biased region" description="Low complexity" evidence="9">
    <location>
        <begin position="1051"/>
        <end position="1062"/>
    </location>
</feature>
<feature type="compositionally biased region" description="Polar residues" evidence="9">
    <location>
        <begin position="554"/>
        <end position="567"/>
    </location>
</feature>
<dbReference type="SMART" id="SM00388">
    <property type="entry name" value="HisKA"/>
    <property type="match status" value="1"/>
</dbReference>
<feature type="region of interest" description="Disordered" evidence="9">
    <location>
        <begin position="1048"/>
        <end position="1082"/>
    </location>
</feature>
<dbReference type="PaxDb" id="3218-PP1S7_429V6.1"/>
<dbReference type="SUPFAM" id="SSF47384">
    <property type="entry name" value="Homodimeric domain of signal transducing histidine kinase"/>
    <property type="match status" value="1"/>
</dbReference>
<evidence type="ECO:0000256" key="2">
    <source>
        <dbReference type="ARBA" id="ARBA00004496"/>
    </source>
</evidence>
<evidence type="ECO:0000256" key="4">
    <source>
        <dbReference type="ARBA" id="ARBA00022490"/>
    </source>
</evidence>
<feature type="domain" description="Response regulatory" evidence="11">
    <location>
        <begin position="890"/>
        <end position="1044"/>
    </location>
</feature>
<accession>A0A2K1L0H5</accession>
<dbReference type="InterPro" id="IPR003594">
    <property type="entry name" value="HATPase_dom"/>
</dbReference>
<feature type="region of interest" description="Disordered" evidence="9">
    <location>
        <begin position="824"/>
        <end position="884"/>
    </location>
</feature>
<sequence length="1082" mass="119568">MGSEVLYSLAKMVNVPAAQGPWVGFARPVTPGSGGRLTTDLPATGAIGKQSFPKEGTFIDSDHFMELLERSGSGDSHLASLMRLYEDRQVNAVNLLKQQLETLNSARLEAERRQTQIMEENFYEPMYAVGEGSTLSEDSPRYEHYLGDDGPGSWSSVPGSDTCSLEMEGDSFGPAEYWRDRARSYAKLLTDSIRREEQLVEKLNEYASMPPSNWQPIEELRTHLHRFDNFLRFSLRKAPIVIGHQDNDLRHRFIYNAFPTLSEEEVIGKTDLEIFRGSGVAEVMDFKREVIRKGRPEKREIHFNTDLFGEKTFLVAVEPVLSQSGEAMGINYVAMDVSEQVDKRERISRLREQVAVQKAMEAELHKTIHITEEAMRAKQMLATMSHEIRSPLSGVVSMAEVLATTQLDEEQRQLVDVMVSSGDLVLQLINDILDLSKVQSGAMKFEAKKFRPREVVKHVLQMALANTQSKNLILEGRIYDDVPLEVIGDVLRIRQVFTNLVGNAIKFTHEGNVTISVRVVPPPPPSIERAAKNVFHAATGISATALSHLAPSTGTLPGSPIPSSSLMASHHEASETAVNLNSTGNNLHPSSVQSTPDREEPAVDEGVEDTVWLLCEVSDSGIGIPESALPTLFEKYTQVSATHARKYGGTGLGLAICKNLVELMGGNLTVVSKENHGSTFSFALPLRVHPERSMSSGRLSDEVYEMMTKEARTEGVNDRLASSKMVGYYHFTSKVASKPPSPSSSPPISRSRCSSLSVDVSTQSSSQQRTKSASKSRDGHAPLNRRKTTSGKPVALGFFQDGSPEFMDVDSKALDRMEYIPGLSIPGSQSPAPPVSKHIIDGSSSRTPRPSSKVRMPKIQASQAKNVGNSPERTMPPHSAQGVLSQRRSRILLAEDNKVNVMVAQSMMQRLGHKLEVVSNGAEAIEALKRNSYDVILMDVCMPVMDGLEATRRIRRYEATGSWEDSKEGETIRNAESSSFQRSPPVNFTSTQSHSPMRQRTPIIAMTANALTDNMMECYMHGMDSFVAKPVTFMKLEQVLKQFVPCLDRGQSSSDQSTSDNSRPLRYTNSKDTPTLQTNMTE</sequence>
<dbReference type="SUPFAM" id="SSF55874">
    <property type="entry name" value="ATPase domain of HSP90 chaperone/DNA topoisomerase II/histidine kinase"/>
    <property type="match status" value="1"/>
</dbReference>
<dbReference type="PANTHER" id="PTHR43047">
    <property type="entry name" value="TWO-COMPONENT HISTIDINE PROTEIN KINASE"/>
    <property type="match status" value="1"/>
</dbReference>
<keyword evidence="5 8" id="KW-0597">Phosphoprotein</keyword>
<dbReference type="InterPro" id="IPR036097">
    <property type="entry name" value="HisK_dim/P_sf"/>
</dbReference>
<dbReference type="Gramene" id="Pp3c2_6520V3.3">
    <property type="protein sequence ID" value="Pp3c2_6520V3.3"/>
    <property type="gene ID" value="Pp3c2_6520"/>
</dbReference>
<evidence type="ECO:0000256" key="5">
    <source>
        <dbReference type="ARBA" id="ARBA00022553"/>
    </source>
</evidence>
<dbReference type="InterPro" id="IPR011006">
    <property type="entry name" value="CheY-like_superfamily"/>
</dbReference>
<dbReference type="Gramene" id="Pp3c2_6520V3.1">
    <property type="protein sequence ID" value="Pp3c2_6520V3.1"/>
    <property type="gene ID" value="Pp3c2_6520"/>
</dbReference>
<reference evidence="13" key="3">
    <citation type="submission" date="2020-12" db="UniProtKB">
        <authorList>
            <consortium name="EnsemblPlants"/>
        </authorList>
    </citation>
    <scope>IDENTIFICATION</scope>
</reference>
<protein>
    <recommendedName>
        <fullName evidence="3">histidine kinase</fullName>
        <ecNumber evidence="3">2.7.13.3</ecNumber>
    </recommendedName>
</protein>
<dbReference type="SMART" id="SM00387">
    <property type="entry name" value="HATPase_c"/>
    <property type="match status" value="1"/>
</dbReference>
<feature type="region of interest" description="Disordered" evidence="9">
    <location>
        <begin position="554"/>
        <end position="599"/>
    </location>
</feature>
<dbReference type="Pfam" id="PF00512">
    <property type="entry name" value="HisKA"/>
    <property type="match status" value="1"/>
</dbReference>
<dbReference type="CDD" id="cd17546">
    <property type="entry name" value="REC_hyHK_CKI1_RcsC-like"/>
    <property type="match status" value="1"/>
</dbReference>
<evidence type="ECO:0000313" key="12">
    <source>
        <dbReference type="EMBL" id="PNR59526.1"/>
    </source>
</evidence>
<reference evidence="12 14" key="1">
    <citation type="journal article" date="2008" name="Science">
        <title>The Physcomitrella genome reveals evolutionary insights into the conquest of land by plants.</title>
        <authorList>
            <person name="Rensing S."/>
            <person name="Lang D."/>
            <person name="Zimmer A."/>
            <person name="Terry A."/>
            <person name="Salamov A."/>
            <person name="Shapiro H."/>
            <person name="Nishiyama T."/>
            <person name="Perroud P.-F."/>
            <person name="Lindquist E."/>
            <person name="Kamisugi Y."/>
            <person name="Tanahashi T."/>
            <person name="Sakakibara K."/>
            <person name="Fujita T."/>
            <person name="Oishi K."/>
            <person name="Shin-I T."/>
            <person name="Kuroki Y."/>
            <person name="Toyoda A."/>
            <person name="Suzuki Y."/>
            <person name="Hashimoto A."/>
            <person name="Yamaguchi K."/>
            <person name="Sugano A."/>
            <person name="Kohara Y."/>
            <person name="Fujiyama A."/>
            <person name="Anterola A."/>
            <person name="Aoki S."/>
            <person name="Ashton N."/>
            <person name="Barbazuk W.B."/>
            <person name="Barker E."/>
            <person name="Bennetzen J."/>
            <person name="Bezanilla M."/>
            <person name="Blankenship R."/>
            <person name="Cho S.H."/>
            <person name="Dutcher S."/>
            <person name="Estelle M."/>
            <person name="Fawcett J.A."/>
            <person name="Gundlach H."/>
            <person name="Hanada K."/>
            <person name="Heyl A."/>
            <person name="Hicks K.A."/>
            <person name="Hugh J."/>
            <person name="Lohr M."/>
            <person name="Mayer K."/>
            <person name="Melkozernov A."/>
            <person name="Murata T."/>
            <person name="Nelson D."/>
            <person name="Pils B."/>
            <person name="Prigge M."/>
            <person name="Reiss B."/>
            <person name="Renner T."/>
            <person name="Rombauts S."/>
            <person name="Rushton P."/>
            <person name="Sanderfoot A."/>
            <person name="Schween G."/>
            <person name="Shiu S.-H."/>
            <person name="Stueber K."/>
            <person name="Theodoulou F.L."/>
            <person name="Tu H."/>
            <person name="Van de Peer Y."/>
            <person name="Verrier P.J."/>
            <person name="Waters E."/>
            <person name="Wood A."/>
            <person name="Yang L."/>
            <person name="Cove D."/>
            <person name="Cuming A."/>
            <person name="Hasebe M."/>
            <person name="Lucas S."/>
            <person name="Mishler D.B."/>
            <person name="Reski R."/>
            <person name="Grigoriev I."/>
            <person name="Quatrano R.S."/>
            <person name="Boore J.L."/>
        </authorList>
    </citation>
    <scope>NUCLEOTIDE SEQUENCE [LARGE SCALE GENOMIC DNA]</scope>
    <source>
        <strain evidence="13 14">cv. Gransden 2004</strain>
    </source>
</reference>
<dbReference type="CDD" id="cd00082">
    <property type="entry name" value="HisKA"/>
    <property type="match status" value="1"/>
</dbReference>
<feature type="domain" description="Histidine kinase" evidence="10">
    <location>
        <begin position="383"/>
        <end position="688"/>
    </location>
</feature>
<dbReference type="FunFam" id="1.10.287.130:FF:000030">
    <property type="entry name" value="Putative histidine kinase 5"/>
    <property type="match status" value="1"/>
</dbReference>
<evidence type="ECO:0000256" key="9">
    <source>
        <dbReference type="SAM" id="MobiDB-lite"/>
    </source>
</evidence>
<keyword evidence="6" id="KW-0808">Transferase</keyword>
<proteinExistence type="predicted"/>
<dbReference type="GO" id="GO:0009927">
    <property type="term" value="F:histidine phosphotransfer kinase activity"/>
    <property type="evidence" value="ECO:0000318"/>
    <property type="project" value="GO_Central"/>
</dbReference>
<dbReference type="SMART" id="SM00448">
    <property type="entry name" value="REC"/>
    <property type="match status" value="1"/>
</dbReference>
<dbReference type="CDD" id="cd16922">
    <property type="entry name" value="HATPase_EvgS-ArcB-TorS-like"/>
    <property type="match status" value="1"/>
</dbReference>
<dbReference type="InterPro" id="IPR036890">
    <property type="entry name" value="HATPase_C_sf"/>
</dbReference>
<dbReference type="Pfam" id="PF00072">
    <property type="entry name" value="Response_reg"/>
    <property type="match status" value="1"/>
</dbReference>
<reference evidence="12 14" key="2">
    <citation type="journal article" date="2018" name="Plant J.">
        <title>The Physcomitrella patens chromosome-scale assembly reveals moss genome structure and evolution.</title>
        <authorList>
            <person name="Lang D."/>
            <person name="Ullrich K.K."/>
            <person name="Murat F."/>
            <person name="Fuchs J."/>
            <person name="Jenkins J."/>
            <person name="Haas F.B."/>
            <person name="Piednoel M."/>
            <person name="Gundlach H."/>
            <person name="Van Bel M."/>
            <person name="Meyberg R."/>
            <person name="Vives C."/>
            <person name="Morata J."/>
            <person name="Symeonidi A."/>
            <person name="Hiss M."/>
            <person name="Muchero W."/>
            <person name="Kamisugi Y."/>
            <person name="Saleh O."/>
            <person name="Blanc G."/>
            <person name="Decker E.L."/>
            <person name="van Gessel N."/>
            <person name="Grimwood J."/>
            <person name="Hayes R.D."/>
            <person name="Graham S.W."/>
            <person name="Gunter L.E."/>
            <person name="McDaniel S.F."/>
            <person name="Hoernstein S.N.W."/>
            <person name="Larsson A."/>
            <person name="Li F.W."/>
            <person name="Perroud P.F."/>
            <person name="Phillips J."/>
            <person name="Ranjan P."/>
            <person name="Rokshar D.S."/>
            <person name="Rothfels C.J."/>
            <person name="Schneider L."/>
            <person name="Shu S."/>
            <person name="Stevenson D.W."/>
            <person name="Thummler F."/>
            <person name="Tillich M."/>
            <person name="Villarreal Aguilar J.C."/>
            <person name="Widiez T."/>
            <person name="Wong G.K."/>
            <person name="Wymore A."/>
            <person name="Zhang Y."/>
            <person name="Zimmer A.D."/>
            <person name="Quatrano R.S."/>
            <person name="Mayer K.F.X."/>
            <person name="Goodstein D."/>
            <person name="Casacuberta J.M."/>
            <person name="Vandepoele K."/>
            <person name="Reski R."/>
            <person name="Cuming A.C."/>
            <person name="Tuskan G.A."/>
            <person name="Maumus F."/>
            <person name="Salse J."/>
            <person name="Schmutz J."/>
            <person name="Rensing S.A."/>
        </authorList>
    </citation>
    <scope>NUCLEOTIDE SEQUENCE [LARGE SCALE GENOMIC DNA]</scope>
    <source>
        <strain evidence="13 14">cv. Gransden 2004</strain>
    </source>
</reference>
<comment type="subcellular location">
    <subcellularLocation>
        <location evidence="2">Cytoplasm</location>
    </subcellularLocation>
</comment>
<dbReference type="FunCoup" id="A0A2K1L0H5">
    <property type="interactions" value="21"/>
</dbReference>
<feature type="modified residue" description="4-aspartylphosphate" evidence="8">
    <location>
        <position position="939"/>
    </location>
</feature>
<dbReference type="PROSITE" id="PS50109">
    <property type="entry name" value="HIS_KIN"/>
    <property type="match status" value="1"/>
</dbReference>
<dbReference type="OrthoDB" id="10266508at2759"/>
<keyword evidence="7" id="KW-0418">Kinase</keyword>
<dbReference type="SUPFAM" id="SSF52172">
    <property type="entry name" value="CheY-like"/>
    <property type="match status" value="1"/>
</dbReference>
<dbReference type="STRING" id="3218.A0A2K1L0H5"/>
<evidence type="ECO:0000256" key="6">
    <source>
        <dbReference type="ARBA" id="ARBA00022679"/>
    </source>
</evidence>
<evidence type="ECO:0000256" key="1">
    <source>
        <dbReference type="ARBA" id="ARBA00000085"/>
    </source>
</evidence>
<dbReference type="Proteomes" id="UP000006727">
    <property type="component" value="Chromosome 2"/>
</dbReference>
<dbReference type="GO" id="GO:0005886">
    <property type="term" value="C:plasma membrane"/>
    <property type="evidence" value="ECO:0000318"/>
    <property type="project" value="GO_Central"/>
</dbReference>
<dbReference type="GO" id="GO:0005737">
    <property type="term" value="C:cytoplasm"/>
    <property type="evidence" value="ECO:0007669"/>
    <property type="project" value="UniProtKB-SubCell"/>
</dbReference>